<evidence type="ECO:0000256" key="1">
    <source>
        <dbReference type="SAM" id="MobiDB-lite"/>
    </source>
</evidence>
<accession>A0A8X6J2Y6</accession>
<feature type="compositionally biased region" description="Polar residues" evidence="1">
    <location>
        <begin position="121"/>
        <end position="139"/>
    </location>
</feature>
<dbReference type="AlphaFoldDB" id="A0A8X6J2Y6"/>
<reference evidence="2" key="1">
    <citation type="submission" date="2020-07" db="EMBL/GenBank/DDBJ databases">
        <title>Multicomponent nature underlies the extraordinary mechanical properties of spider dragline silk.</title>
        <authorList>
            <person name="Kono N."/>
            <person name="Nakamura H."/>
            <person name="Mori M."/>
            <person name="Yoshida Y."/>
            <person name="Ohtoshi R."/>
            <person name="Malay A.D."/>
            <person name="Moran D.A.P."/>
            <person name="Tomita M."/>
            <person name="Numata K."/>
            <person name="Arakawa K."/>
        </authorList>
    </citation>
    <scope>NUCLEOTIDE SEQUENCE</scope>
</reference>
<evidence type="ECO:0000313" key="2">
    <source>
        <dbReference type="EMBL" id="GFR07658.1"/>
    </source>
</evidence>
<evidence type="ECO:0000313" key="3">
    <source>
        <dbReference type="Proteomes" id="UP000887116"/>
    </source>
</evidence>
<protein>
    <submittedName>
        <fullName evidence="2">Uncharacterized protein</fullName>
    </submittedName>
</protein>
<comment type="caution">
    <text evidence="2">The sequence shown here is derived from an EMBL/GenBank/DDBJ whole genome shotgun (WGS) entry which is preliminary data.</text>
</comment>
<organism evidence="2 3">
    <name type="scientific">Trichonephila clavata</name>
    <name type="common">Joro spider</name>
    <name type="synonym">Nephila clavata</name>
    <dbReference type="NCBI Taxonomy" id="2740835"/>
    <lineage>
        <taxon>Eukaryota</taxon>
        <taxon>Metazoa</taxon>
        <taxon>Ecdysozoa</taxon>
        <taxon>Arthropoda</taxon>
        <taxon>Chelicerata</taxon>
        <taxon>Arachnida</taxon>
        <taxon>Araneae</taxon>
        <taxon>Araneomorphae</taxon>
        <taxon>Entelegynae</taxon>
        <taxon>Araneoidea</taxon>
        <taxon>Nephilidae</taxon>
        <taxon>Trichonephila</taxon>
    </lineage>
</organism>
<feature type="non-terminal residue" evidence="2">
    <location>
        <position position="220"/>
    </location>
</feature>
<feature type="compositionally biased region" description="Polar residues" evidence="1">
    <location>
        <begin position="99"/>
        <end position="110"/>
    </location>
</feature>
<proteinExistence type="predicted"/>
<dbReference type="EMBL" id="BMAO01036040">
    <property type="protein sequence ID" value="GFR07658.1"/>
    <property type="molecule type" value="Genomic_DNA"/>
</dbReference>
<sequence>MEYPDQVQSVEMTDVDVSTLTDEEICFKISNYDTEIKIYDARQTYVGKMLRIEKDCNGENTETYKKLEKQATDIAEKITSSEGKMLELFPCPVPHCNTHNPNTELNSNNKPSKKRPAEQIAGTSKTTTSVENNFKNQPNGFKFPRKTAKVKTDLEENVNSIHTNNCFDVLNTETEDVEDVTPAASKIKVRPIMMKLFPDYNLILQELHRKYPSATNTHTA</sequence>
<dbReference type="Proteomes" id="UP000887116">
    <property type="component" value="Unassembled WGS sequence"/>
</dbReference>
<keyword evidence="3" id="KW-1185">Reference proteome</keyword>
<name>A0A8X6J2Y6_TRICU</name>
<gene>
    <name evidence="2" type="primary">NCL1_34574</name>
    <name evidence="2" type="ORF">TNCT_472171</name>
</gene>
<feature type="region of interest" description="Disordered" evidence="1">
    <location>
        <begin position="99"/>
        <end position="143"/>
    </location>
</feature>